<dbReference type="EMBL" id="GBRH01177871">
    <property type="protein sequence ID" value="JAE20025.1"/>
    <property type="molecule type" value="Transcribed_RNA"/>
</dbReference>
<sequence length="30" mass="3406">MQILFCVLISGWFLVWILKTDAMAVGFSCL</sequence>
<evidence type="ECO:0000313" key="1">
    <source>
        <dbReference type="EMBL" id="JAE20025.1"/>
    </source>
</evidence>
<proteinExistence type="predicted"/>
<reference evidence="1" key="2">
    <citation type="journal article" date="2015" name="Data Brief">
        <title>Shoot transcriptome of the giant reed, Arundo donax.</title>
        <authorList>
            <person name="Barrero R.A."/>
            <person name="Guerrero F.D."/>
            <person name="Moolhuijzen P."/>
            <person name="Goolsby J.A."/>
            <person name="Tidwell J."/>
            <person name="Bellgard S.E."/>
            <person name="Bellgard M.I."/>
        </authorList>
    </citation>
    <scope>NUCLEOTIDE SEQUENCE</scope>
    <source>
        <tissue evidence="1">Shoot tissue taken approximately 20 cm above the soil surface</tissue>
    </source>
</reference>
<dbReference type="AlphaFoldDB" id="A0A0A9G4M5"/>
<name>A0A0A9G4M5_ARUDO</name>
<organism evidence="1">
    <name type="scientific">Arundo donax</name>
    <name type="common">Giant reed</name>
    <name type="synonym">Donax arundinaceus</name>
    <dbReference type="NCBI Taxonomy" id="35708"/>
    <lineage>
        <taxon>Eukaryota</taxon>
        <taxon>Viridiplantae</taxon>
        <taxon>Streptophyta</taxon>
        <taxon>Embryophyta</taxon>
        <taxon>Tracheophyta</taxon>
        <taxon>Spermatophyta</taxon>
        <taxon>Magnoliopsida</taxon>
        <taxon>Liliopsida</taxon>
        <taxon>Poales</taxon>
        <taxon>Poaceae</taxon>
        <taxon>PACMAD clade</taxon>
        <taxon>Arundinoideae</taxon>
        <taxon>Arundineae</taxon>
        <taxon>Arundo</taxon>
    </lineage>
</organism>
<reference evidence="1" key="1">
    <citation type="submission" date="2014-09" db="EMBL/GenBank/DDBJ databases">
        <authorList>
            <person name="Magalhaes I.L.F."/>
            <person name="Oliveira U."/>
            <person name="Santos F.R."/>
            <person name="Vidigal T.H.D.A."/>
            <person name="Brescovit A.D."/>
            <person name="Santos A.J."/>
        </authorList>
    </citation>
    <scope>NUCLEOTIDE SEQUENCE</scope>
    <source>
        <tissue evidence="1">Shoot tissue taken approximately 20 cm above the soil surface</tissue>
    </source>
</reference>
<protein>
    <submittedName>
        <fullName evidence="1">Uncharacterized protein</fullName>
    </submittedName>
</protein>
<accession>A0A0A9G4M5</accession>